<dbReference type="Proteomes" id="UP000050827">
    <property type="component" value="Unassembled WGS sequence"/>
</dbReference>
<feature type="transmembrane region" description="Helical" evidence="1">
    <location>
        <begin position="12"/>
        <end position="33"/>
    </location>
</feature>
<dbReference type="PANTHER" id="PTHR37299">
    <property type="entry name" value="TRANSCRIPTIONAL REGULATOR-RELATED"/>
    <property type="match status" value="1"/>
</dbReference>
<name>A0A0N8WFM1_9FLAO</name>
<comment type="caution">
    <text evidence="3">The sequence shown here is derived from an EMBL/GenBank/DDBJ whole genome shotgun (WGS) entry which is preliminary data.</text>
</comment>
<protein>
    <recommendedName>
        <fullName evidence="2">HTH LytTR-type domain-containing protein</fullName>
    </recommendedName>
</protein>
<dbReference type="SMART" id="SM00850">
    <property type="entry name" value="LytTR"/>
    <property type="match status" value="1"/>
</dbReference>
<dbReference type="Pfam" id="PF04397">
    <property type="entry name" value="LytTR"/>
    <property type="match status" value="1"/>
</dbReference>
<keyword evidence="1" id="KW-1133">Transmembrane helix</keyword>
<evidence type="ECO:0000313" key="3">
    <source>
        <dbReference type="EMBL" id="KQC29083.1"/>
    </source>
</evidence>
<sequence>MQFIANEKRFYFLSIALLTLIFIITLVQNIIRYSHHSSYSIWTSIIYLSVSVLLFIPVIVLGLQIQKKIKNSYKKWYWILNIGFALLVLLLFYVLSNVILHSLGYFENYIDSDYARYYYGREALYHLFFVLASAAYVYFQKSQKQTIEVYKGRKLVTIPLEMIHWIEAEGHYLNLYTQTEKYLQRNRIGVLAKQLHPDFIRIHRKYIVNKNQIFAMEKEKREEYIVLKSKERLKIGQSFKPIEW</sequence>
<dbReference type="EMBL" id="LCTZ01000002">
    <property type="protein sequence ID" value="KQC29083.1"/>
    <property type="molecule type" value="Genomic_DNA"/>
</dbReference>
<dbReference type="GO" id="GO:0000156">
    <property type="term" value="F:phosphorelay response regulator activity"/>
    <property type="evidence" value="ECO:0007669"/>
    <property type="project" value="InterPro"/>
</dbReference>
<keyword evidence="1" id="KW-0812">Transmembrane</keyword>
<dbReference type="InterPro" id="IPR046947">
    <property type="entry name" value="LytR-like"/>
</dbReference>
<proteinExistence type="predicted"/>
<dbReference type="GO" id="GO:0003677">
    <property type="term" value="F:DNA binding"/>
    <property type="evidence" value="ECO:0007669"/>
    <property type="project" value="InterPro"/>
</dbReference>
<keyword evidence="4" id="KW-1185">Reference proteome</keyword>
<dbReference type="InterPro" id="IPR007492">
    <property type="entry name" value="LytTR_DNA-bd_dom"/>
</dbReference>
<evidence type="ECO:0000259" key="2">
    <source>
        <dbReference type="PROSITE" id="PS50930"/>
    </source>
</evidence>
<evidence type="ECO:0000256" key="1">
    <source>
        <dbReference type="SAM" id="Phobius"/>
    </source>
</evidence>
<feature type="transmembrane region" description="Helical" evidence="1">
    <location>
        <begin position="123"/>
        <end position="139"/>
    </location>
</feature>
<reference evidence="3 4" key="1">
    <citation type="submission" date="2015-04" db="EMBL/GenBank/DDBJ databases">
        <title>Complete genome of flavobacterium.</title>
        <authorList>
            <person name="Kwon Y.M."/>
            <person name="Kim S.-J."/>
        </authorList>
    </citation>
    <scope>NUCLEOTIDE SEQUENCE [LARGE SCALE GENOMIC DNA]</scope>
    <source>
        <strain evidence="3 4">DK169</strain>
    </source>
</reference>
<dbReference type="RefSeq" id="WP_055392634.1">
    <property type="nucleotide sequence ID" value="NZ_LCTZ01000002.1"/>
</dbReference>
<keyword evidence="1" id="KW-0472">Membrane</keyword>
<dbReference type="STRING" id="346185.AAY42_03590"/>
<feature type="transmembrane region" description="Helical" evidence="1">
    <location>
        <begin position="77"/>
        <end position="103"/>
    </location>
</feature>
<dbReference type="PROSITE" id="PS50930">
    <property type="entry name" value="HTH_LYTTR"/>
    <property type="match status" value="1"/>
</dbReference>
<dbReference type="Gene3D" id="2.40.50.1020">
    <property type="entry name" value="LytTr DNA-binding domain"/>
    <property type="match status" value="1"/>
</dbReference>
<gene>
    <name evidence="3" type="ORF">AAY42_03590</name>
</gene>
<dbReference type="OrthoDB" id="2962330at2"/>
<feature type="domain" description="HTH LytTR-type" evidence="2">
    <location>
        <begin position="147"/>
        <end position="244"/>
    </location>
</feature>
<dbReference type="PANTHER" id="PTHR37299:SF1">
    <property type="entry name" value="STAGE 0 SPORULATION PROTEIN A HOMOLOG"/>
    <property type="match status" value="1"/>
</dbReference>
<feature type="transmembrane region" description="Helical" evidence="1">
    <location>
        <begin position="45"/>
        <end position="65"/>
    </location>
</feature>
<accession>A0A0N8WFM1</accession>
<organism evidence="3 4">
    <name type="scientific">Flagellimonas eckloniae</name>
    <dbReference type="NCBI Taxonomy" id="346185"/>
    <lineage>
        <taxon>Bacteria</taxon>
        <taxon>Pseudomonadati</taxon>
        <taxon>Bacteroidota</taxon>
        <taxon>Flavobacteriia</taxon>
        <taxon>Flavobacteriales</taxon>
        <taxon>Flavobacteriaceae</taxon>
        <taxon>Flagellimonas</taxon>
    </lineage>
</organism>
<evidence type="ECO:0000313" key="4">
    <source>
        <dbReference type="Proteomes" id="UP000050827"/>
    </source>
</evidence>
<dbReference type="AlphaFoldDB" id="A0A0N8WFM1"/>